<keyword evidence="4" id="KW-1185">Reference proteome</keyword>
<protein>
    <submittedName>
        <fullName evidence="3">Uncharacterized protein</fullName>
    </submittedName>
</protein>
<gene>
    <name evidence="3" type="ORF">R1flu_009434</name>
</gene>
<evidence type="ECO:0000256" key="1">
    <source>
        <dbReference type="SAM" id="Coils"/>
    </source>
</evidence>
<dbReference type="Proteomes" id="UP001605036">
    <property type="component" value="Unassembled WGS sequence"/>
</dbReference>
<organism evidence="3 4">
    <name type="scientific">Riccia fluitans</name>
    <dbReference type="NCBI Taxonomy" id="41844"/>
    <lineage>
        <taxon>Eukaryota</taxon>
        <taxon>Viridiplantae</taxon>
        <taxon>Streptophyta</taxon>
        <taxon>Embryophyta</taxon>
        <taxon>Marchantiophyta</taxon>
        <taxon>Marchantiopsida</taxon>
        <taxon>Marchantiidae</taxon>
        <taxon>Marchantiales</taxon>
        <taxon>Ricciaceae</taxon>
        <taxon>Riccia</taxon>
    </lineage>
</organism>
<dbReference type="AlphaFoldDB" id="A0ABD1Z232"/>
<reference evidence="3 4" key="1">
    <citation type="submission" date="2024-09" db="EMBL/GenBank/DDBJ databases">
        <title>Chromosome-scale assembly of Riccia fluitans.</title>
        <authorList>
            <person name="Paukszto L."/>
            <person name="Sawicki J."/>
            <person name="Karawczyk K."/>
            <person name="Piernik-Szablinska J."/>
            <person name="Szczecinska M."/>
            <person name="Mazdziarz M."/>
        </authorList>
    </citation>
    <scope>NUCLEOTIDE SEQUENCE [LARGE SCALE GENOMIC DNA]</scope>
    <source>
        <strain evidence="3">Rf_01</strain>
        <tissue evidence="3">Aerial parts of the thallus</tissue>
    </source>
</reference>
<evidence type="ECO:0000256" key="2">
    <source>
        <dbReference type="SAM" id="MobiDB-lite"/>
    </source>
</evidence>
<accession>A0ABD1Z232</accession>
<dbReference type="EMBL" id="JBHFFA010000002">
    <property type="protein sequence ID" value="KAL2641847.1"/>
    <property type="molecule type" value="Genomic_DNA"/>
</dbReference>
<keyword evidence="1" id="KW-0175">Coiled coil</keyword>
<evidence type="ECO:0000313" key="3">
    <source>
        <dbReference type="EMBL" id="KAL2641847.1"/>
    </source>
</evidence>
<comment type="caution">
    <text evidence="3">The sequence shown here is derived from an EMBL/GenBank/DDBJ whole genome shotgun (WGS) entry which is preliminary data.</text>
</comment>
<name>A0ABD1Z232_9MARC</name>
<feature type="region of interest" description="Disordered" evidence="2">
    <location>
        <begin position="1"/>
        <end position="32"/>
    </location>
</feature>
<evidence type="ECO:0000313" key="4">
    <source>
        <dbReference type="Proteomes" id="UP001605036"/>
    </source>
</evidence>
<proteinExistence type="predicted"/>
<feature type="coiled-coil region" evidence="1">
    <location>
        <begin position="151"/>
        <end position="178"/>
    </location>
</feature>
<sequence>MSRCSSTQGHKGGDSLSTRGNKQSSTLGNGLRQSVNPGAEGGCIQAGAIASARLITHQCDDLFEKCLLGYNKWIQQGRSGIASEGTSTPPLNLAEMELAETFLAEIGDNYDWKADMQIQSIILPTTNGACALIADTMQKITRLADTRLLASQQFASQLRRNEEQIGEYKEEVRRMSALIKESLESLAGAMEVQKVRER</sequence>